<feature type="region of interest" description="Disordered" evidence="5">
    <location>
        <begin position="553"/>
        <end position="616"/>
    </location>
</feature>
<evidence type="ECO:0000256" key="3">
    <source>
        <dbReference type="ARBA" id="ARBA00022989"/>
    </source>
</evidence>
<name>A0A8J4ATD8_9CHLO</name>
<dbReference type="InterPro" id="IPR011701">
    <property type="entry name" value="MFS"/>
</dbReference>
<feature type="compositionally biased region" description="Basic and acidic residues" evidence="5">
    <location>
        <begin position="597"/>
        <end position="608"/>
    </location>
</feature>
<dbReference type="AlphaFoldDB" id="A0A8J4ATD8"/>
<evidence type="ECO:0000256" key="1">
    <source>
        <dbReference type="ARBA" id="ARBA00004141"/>
    </source>
</evidence>
<protein>
    <recommendedName>
        <fullName evidence="7">Major facilitator superfamily (MFS) profile domain-containing protein</fullName>
    </recommendedName>
</protein>
<feature type="transmembrane region" description="Helical" evidence="6">
    <location>
        <begin position="443"/>
        <end position="469"/>
    </location>
</feature>
<evidence type="ECO:0000256" key="5">
    <source>
        <dbReference type="SAM" id="MobiDB-lite"/>
    </source>
</evidence>
<dbReference type="CDD" id="cd17331">
    <property type="entry name" value="MFS_SLC22A18"/>
    <property type="match status" value="1"/>
</dbReference>
<dbReference type="PRINTS" id="PR01035">
    <property type="entry name" value="TCRTETA"/>
</dbReference>
<dbReference type="Gene3D" id="1.20.1250.20">
    <property type="entry name" value="MFS general substrate transporter like domains"/>
    <property type="match status" value="1"/>
</dbReference>
<feature type="transmembrane region" description="Helical" evidence="6">
    <location>
        <begin position="155"/>
        <end position="181"/>
    </location>
</feature>
<comment type="subcellular location">
    <subcellularLocation>
        <location evidence="1">Membrane</location>
        <topology evidence="1">Multi-pass membrane protein</topology>
    </subcellularLocation>
</comment>
<dbReference type="GO" id="GO:0016020">
    <property type="term" value="C:membrane"/>
    <property type="evidence" value="ECO:0007669"/>
    <property type="project" value="UniProtKB-SubCell"/>
</dbReference>
<feature type="transmembrane region" description="Helical" evidence="6">
    <location>
        <begin position="241"/>
        <end position="261"/>
    </location>
</feature>
<dbReference type="Pfam" id="PF07690">
    <property type="entry name" value="MFS_1"/>
    <property type="match status" value="1"/>
</dbReference>
<feature type="compositionally biased region" description="Gly residues" evidence="5">
    <location>
        <begin position="303"/>
        <end position="316"/>
    </location>
</feature>
<feature type="transmembrane region" description="Helical" evidence="6">
    <location>
        <begin position="518"/>
        <end position="540"/>
    </location>
</feature>
<evidence type="ECO:0000256" key="6">
    <source>
        <dbReference type="SAM" id="Phobius"/>
    </source>
</evidence>
<keyword evidence="3 6" id="KW-1133">Transmembrane helix</keyword>
<dbReference type="InterPro" id="IPR020846">
    <property type="entry name" value="MFS_dom"/>
</dbReference>
<evidence type="ECO:0000256" key="2">
    <source>
        <dbReference type="ARBA" id="ARBA00022692"/>
    </source>
</evidence>
<dbReference type="PANTHER" id="PTHR24002">
    <property type="entry name" value="SOLUTE CARRIER FAMILY 22 MEMBER 18"/>
    <property type="match status" value="1"/>
</dbReference>
<feature type="non-terminal residue" evidence="8">
    <location>
        <position position="1"/>
    </location>
</feature>
<feature type="transmembrane region" description="Helical" evidence="6">
    <location>
        <begin position="127"/>
        <end position="148"/>
    </location>
</feature>
<evidence type="ECO:0000313" key="9">
    <source>
        <dbReference type="Proteomes" id="UP000747399"/>
    </source>
</evidence>
<feature type="transmembrane region" description="Helical" evidence="6">
    <location>
        <begin position="88"/>
        <end position="107"/>
    </location>
</feature>
<feature type="transmembrane region" description="Helical" evidence="6">
    <location>
        <begin position="212"/>
        <end position="234"/>
    </location>
</feature>
<dbReference type="InterPro" id="IPR001958">
    <property type="entry name" value="Tet-R_TetA/multi-R_MdtG-like"/>
</dbReference>
<evidence type="ECO:0000256" key="4">
    <source>
        <dbReference type="ARBA" id="ARBA00023136"/>
    </source>
</evidence>
<dbReference type="GO" id="GO:0022857">
    <property type="term" value="F:transmembrane transporter activity"/>
    <property type="evidence" value="ECO:0007669"/>
    <property type="project" value="InterPro"/>
</dbReference>
<gene>
    <name evidence="8" type="ORF">Vafri_3406</name>
</gene>
<dbReference type="SUPFAM" id="SSF103473">
    <property type="entry name" value="MFS general substrate transporter"/>
    <property type="match status" value="1"/>
</dbReference>
<reference evidence="8" key="1">
    <citation type="journal article" date="2021" name="Proc. Natl. Acad. Sci. U.S.A.">
        <title>Three genomes in the algal genus Volvox reveal the fate of a haploid sex-determining region after a transition to homothallism.</title>
        <authorList>
            <person name="Yamamoto K."/>
            <person name="Hamaji T."/>
            <person name="Kawai-Toyooka H."/>
            <person name="Matsuzaki R."/>
            <person name="Takahashi F."/>
            <person name="Nishimura Y."/>
            <person name="Kawachi M."/>
            <person name="Noguchi H."/>
            <person name="Minakuchi Y."/>
            <person name="Umen J.G."/>
            <person name="Toyoda A."/>
            <person name="Nozaki H."/>
        </authorList>
    </citation>
    <scope>NUCLEOTIDE SEQUENCE</scope>
    <source>
        <strain evidence="8">NIES-3780</strain>
    </source>
</reference>
<dbReference type="InterPro" id="IPR036259">
    <property type="entry name" value="MFS_trans_sf"/>
</dbReference>
<feature type="transmembrane region" description="Helical" evidence="6">
    <location>
        <begin position="372"/>
        <end position="389"/>
    </location>
</feature>
<dbReference type="PROSITE" id="PS50850">
    <property type="entry name" value="MFS"/>
    <property type="match status" value="1"/>
</dbReference>
<dbReference type="GO" id="GO:0005635">
    <property type="term" value="C:nuclear envelope"/>
    <property type="evidence" value="ECO:0007669"/>
    <property type="project" value="TreeGrafter"/>
</dbReference>
<dbReference type="EMBL" id="BNCO01000003">
    <property type="protein sequence ID" value="GIL46405.1"/>
    <property type="molecule type" value="Genomic_DNA"/>
</dbReference>
<feature type="domain" description="Major facilitator superfamily (MFS) profile" evidence="7">
    <location>
        <begin position="82"/>
        <end position="547"/>
    </location>
</feature>
<sequence length="637" mass="66575">SFELLIFGLPSSHLQRTKDLQGGLPYQPKKCRTGTVAPSNSWAPSAGPCLQARSQICSCFFHPERIASYSARAMMPSQRRWPLLSSTLYQLILYGNIVLYSICWMAQVPVLPYLVEKLGAAGNTQYGRLQTIFSAVQFVGGLISGPLMDRYGGRFLLAVSFAASVASYFLTATASSMWVLYLSRIPTVLQHAVLAARAIVTQLSSEADRARVLGYVAVSYSVGFMVGPAVGGLLSAVSLQFAAWMATFGSVISLATVLLLLPDLPAHANDGSGQDTVRGVHQHQNQQLRGVGGGGKHRVSDGGRVGCDGSDGGSDGSIGSKAGPPASATEDAPGGGGGRSVKWLGGGLRQMLMQFVEVARRPGVVDLLSGKLLVGLGSAVFQSMFPVLLKRRYGLDPRTNGMVMSYVGALLLGGQGLLVGPVISAIGEPITEYGCVAALVATYGLLAAAGSLWQLLLLMVPLSVAGMLYNNASTSRLTKATFPQQRGTALAVDMSLSSGVRMLSPALGAAAFDGFGHRAVPTLAAALIGSFLLAVQLGVLQIPLKSKGAAAESASVGELSREKEGVSDAGGDSTGAGKKEHSGFRTMWGKIQDADADDHWSRGKGKNDGRKKRARGLASATLATVYEIRQHGSGKDG</sequence>
<comment type="caution">
    <text evidence="8">The sequence shown here is derived from an EMBL/GenBank/DDBJ whole genome shotgun (WGS) entry which is preliminary data.</text>
</comment>
<keyword evidence="9" id="KW-1185">Reference proteome</keyword>
<accession>A0A8J4ATD8</accession>
<dbReference type="Proteomes" id="UP000747399">
    <property type="component" value="Unassembled WGS sequence"/>
</dbReference>
<feature type="region of interest" description="Disordered" evidence="5">
    <location>
        <begin position="271"/>
        <end position="339"/>
    </location>
</feature>
<feature type="transmembrane region" description="Helical" evidence="6">
    <location>
        <begin position="401"/>
        <end position="423"/>
    </location>
</feature>
<evidence type="ECO:0000259" key="7">
    <source>
        <dbReference type="PROSITE" id="PS50850"/>
    </source>
</evidence>
<dbReference type="PANTHER" id="PTHR24002:SF3">
    <property type="entry name" value="SOLUTE CARRIER FAMILY 22 MEMBER 18"/>
    <property type="match status" value="1"/>
</dbReference>
<organism evidence="8 9">
    <name type="scientific">Volvox africanus</name>
    <dbReference type="NCBI Taxonomy" id="51714"/>
    <lineage>
        <taxon>Eukaryota</taxon>
        <taxon>Viridiplantae</taxon>
        <taxon>Chlorophyta</taxon>
        <taxon>core chlorophytes</taxon>
        <taxon>Chlorophyceae</taxon>
        <taxon>CS clade</taxon>
        <taxon>Chlamydomonadales</taxon>
        <taxon>Volvocaceae</taxon>
        <taxon>Volvox</taxon>
    </lineage>
</organism>
<proteinExistence type="predicted"/>
<keyword evidence="4 6" id="KW-0472">Membrane</keyword>
<keyword evidence="2 6" id="KW-0812">Transmembrane</keyword>
<evidence type="ECO:0000313" key="8">
    <source>
        <dbReference type="EMBL" id="GIL46405.1"/>
    </source>
</evidence>